<reference evidence="4" key="1">
    <citation type="journal article" date="2019" name="Int. J. Syst. Evol. Microbiol.">
        <title>The Global Catalogue of Microorganisms (GCM) 10K type strain sequencing project: providing services to taxonomists for standard genome sequencing and annotation.</title>
        <authorList>
            <consortium name="The Broad Institute Genomics Platform"/>
            <consortium name="The Broad Institute Genome Sequencing Center for Infectious Disease"/>
            <person name="Wu L."/>
            <person name="Ma J."/>
        </authorList>
    </citation>
    <scope>NUCLEOTIDE SEQUENCE [LARGE SCALE GENOMIC DNA]</scope>
    <source>
        <strain evidence="4">JCM 3389</strain>
    </source>
</reference>
<dbReference type="RefSeq" id="WP_379830918.1">
    <property type="nucleotide sequence ID" value="NZ_JBHUHU010000003.1"/>
</dbReference>
<dbReference type="PANTHER" id="PTHR30244">
    <property type="entry name" value="TRANSAMINASE"/>
    <property type="match status" value="1"/>
</dbReference>
<keyword evidence="4" id="KW-1185">Reference proteome</keyword>
<proteinExistence type="inferred from homology"/>
<dbReference type="Gene3D" id="3.40.640.10">
    <property type="entry name" value="Type I PLP-dependent aspartate aminotransferase-like (Major domain)"/>
    <property type="match status" value="1"/>
</dbReference>
<evidence type="ECO:0000313" key="4">
    <source>
        <dbReference type="Proteomes" id="UP001597342"/>
    </source>
</evidence>
<dbReference type="SUPFAM" id="SSF53383">
    <property type="entry name" value="PLP-dependent transferases"/>
    <property type="match status" value="1"/>
</dbReference>
<evidence type="ECO:0000256" key="2">
    <source>
        <dbReference type="RuleBase" id="RU004508"/>
    </source>
</evidence>
<keyword evidence="3" id="KW-0808">Transferase</keyword>
<gene>
    <name evidence="3" type="ORF">ACFSJE_10460</name>
</gene>
<comment type="similarity">
    <text evidence="1 2">Belongs to the DegT/DnrJ/EryC1 family.</text>
</comment>
<organism evidence="3 4">
    <name type="scientific">Flagellimonas iocasae</name>
    <dbReference type="NCBI Taxonomy" id="2055905"/>
    <lineage>
        <taxon>Bacteria</taxon>
        <taxon>Pseudomonadati</taxon>
        <taxon>Bacteroidota</taxon>
        <taxon>Flavobacteriia</taxon>
        <taxon>Flavobacteriales</taxon>
        <taxon>Flavobacteriaceae</taxon>
        <taxon>Flagellimonas</taxon>
    </lineage>
</organism>
<dbReference type="Proteomes" id="UP001597342">
    <property type="component" value="Unassembled WGS sequence"/>
</dbReference>
<sequence>MKYTLSDNTWDDKEYEALQSVIESGFFSMGEKVKEFESFFAKKFNTKYAVMSNSGSSANLLAIAALVYSKRLKEGDEVIVPAVSWSTTYFPLAQHKLKLKFVDIDRRTLNIDVESLKKAISKQTKAIFAVNLLGNPNEFDKLLELCHENNLILIEDNCESMGASYNGRQLGTYGLMGTFSTFYSHHICTMEGGVTVTDDEDLYHFMLSIRSHGWTRHLPKESNIYEKKEDEFYESFNFIMPGYNLRPLEMEGVLGIEQLKKLDSIIAQRRKNADYFKNKIEGLKGYCTQAEVGSSSWFGFAILLTDKNIGKREELLKVLTHKGIDVRPIVAGNFTRNKAIEFLDYEIFGSLENADYIHNQGFFVGNHSKPNYDKVDLLIEILERFNGS</sequence>
<name>A0ABW4XXH9_9FLAO</name>
<dbReference type="InterPro" id="IPR015424">
    <property type="entry name" value="PyrdxlP-dep_Trfase"/>
</dbReference>
<accession>A0ABW4XXH9</accession>
<keyword evidence="3" id="KW-0032">Aminotransferase</keyword>
<dbReference type="GO" id="GO:0008483">
    <property type="term" value="F:transaminase activity"/>
    <property type="evidence" value="ECO:0007669"/>
    <property type="project" value="UniProtKB-KW"/>
</dbReference>
<dbReference type="InterPro" id="IPR015421">
    <property type="entry name" value="PyrdxlP-dep_Trfase_major"/>
</dbReference>
<dbReference type="InterPro" id="IPR015422">
    <property type="entry name" value="PyrdxlP-dep_Trfase_small"/>
</dbReference>
<dbReference type="Gene3D" id="3.90.1150.10">
    <property type="entry name" value="Aspartate Aminotransferase, domain 1"/>
    <property type="match status" value="1"/>
</dbReference>
<dbReference type="PANTHER" id="PTHR30244:SF34">
    <property type="entry name" value="DTDP-4-AMINO-4,6-DIDEOXYGALACTOSE TRANSAMINASE"/>
    <property type="match status" value="1"/>
</dbReference>
<evidence type="ECO:0000256" key="1">
    <source>
        <dbReference type="ARBA" id="ARBA00037999"/>
    </source>
</evidence>
<dbReference type="Pfam" id="PF01041">
    <property type="entry name" value="DegT_DnrJ_EryC1"/>
    <property type="match status" value="1"/>
</dbReference>
<dbReference type="PIRSF" id="PIRSF000390">
    <property type="entry name" value="PLP_StrS"/>
    <property type="match status" value="1"/>
</dbReference>
<dbReference type="CDD" id="cd00616">
    <property type="entry name" value="AHBA_syn"/>
    <property type="match status" value="1"/>
</dbReference>
<evidence type="ECO:0000313" key="3">
    <source>
        <dbReference type="EMBL" id="MFD2100197.1"/>
    </source>
</evidence>
<protein>
    <submittedName>
        <fullName evidence="3">DegT/DnrJ/EryC1/StrS family aminotransferase</fullName>
    </submittedName>
</protein>
<dbReference type="EMBL" id="JBHUHU010000003">
    <property type="protein sequence ID" value="MFD2100197.1"/>
    <property type="molecule type" value="Genomic_DNA"/>
</dbReference>
<keyword evidence="2" id="KW-0663">Pyridoxal phosphate</keyword>
<dbReference type="InterPro" id="IPR000653">
    <property type="entry name" value="DegT/StrS_aminotransferase"/>
</dbReference>
<comment type="caution">
    <text evidence="3">The sequence shown here is derived from an EMBL/GenBank/DDBJ whole genome shotgun (WGS) entry which is preliminary data.</text>
</comment>